<dbReference type="SUPFAM" id="SSF101821">
    <property type="entry name" value="Aminopeptidase/glucanase lid domain"/>
    <property type="match status" value="1"/>
</dbReference>
<evidence type="ECO:0000256" key="3">
    <source>
        <dbReference type="ARBA" id="ARBA00022670"/>
    </source>
</evidence>
<dbReference type="InterPro" id="IPR023367">
    <property type="entry name" value="Peptidase_M42_dom2"/>
</dbReference>
<gene>
    <name evidence="6" type="primary">ypdE_1</name>
    <name evidence="6" type="ORF">SDC9_55559</name>
</gene>
<dbReference type="GO" id="GO:0004177">
    <property type="term" value="F:aminopeptidase activity"/>
    <property type="evidence" value="ECO:0007669"/>
    <property type="project" value="UniProtKB-KW"/>
</dbReference>
<dbReference type="Pfam" id="PF05343">
    <property type="entry name" value="Peptidase_M42"/>
    <property type="match status" value="1"/>
</dbReference>
<evidence type="ECO:0000313" key="6">
    <source>
        <dbReference type="EMBL" id="MPM09243.1"/>
    </source>
</evidence>
<reference evidence="6" key="1">
    <citation type="submission" date="2019-08" db="EMBL/GenBank/DDBJ databases">
        <authorList>
            <person name="Kucharzyk K."/>
            <person name="Murdoch R.W."/>
            <person name="Higgins S."/>
            <person name="Loffler F."/>
        </authorList>
    </citation>
    <scope>NUCLEOTIDE SEQUENCE</scope>
</reference>
<dbReference type="EC" id="3.4.11.-" evidence="6"/>
<keyword evidence="5 6" id="KW-0378">Hydrolase</keyword>
<dbReference type="NCBIfam" id="NF007421">
    <property type="entry name" value="PRK09961.1"/>
    <property type="match status" value="1"/>
</dbReference>
<protein>
    <submittedName>
        <fullName evidence="6">Aminopeptidase YpdE</fullName>
        <ecNumber evidence="6">3.4.11.-</ecNumber>
    </submittedName>
</protein>
<evidence type="ECO:0000256" key="5">
    <source>
        <dbReference type="ARBA" id="ARBA00022801"/>
    </source>
</evidence>
<evidence type="ECO:0000256" key="2">
    <source>
        <dbReference type="ARBA" id="ARBA00022438"/>
    </source>
</evidence>
<keyword evidence="4" id="KW-0479">Metal-binding</keyword>
<evidence type="ECO:0000256" key="4">
    <source>
        <dbReference type="ARBA" id="ARBA00022723"/>
    </source>
</evidence>
<keyword evidence="2 6" id="KW-0031">Aminopeptidase</keyword>
<dbReference type="SUPFAM" id="SSF53187">
    <property type="entry name" value="Zn-dependent exopeptidases"/>
    <property type="match status" value="1"/>
</dbReference>
<dbReference type="EMBL" id="VSSQ01001547">
    <property type="protein sequence ID" value="MPM09243.1"/>
    <property type="molecule type" value="Genomic_DNA"/>
</dbReference>
<dbReference type="PANTHER" id="PTHR32481:SF0">
    <property type="entry name" value="AMINOPEPTIDASE YPDE-RELATED"/>
    <property type="match status" value="1"/>
</dbReference>
<keyword evidence="3" id="KW-0645">Protease</keyword>
<name>A0A644X4L3_9ZZZZ</name>
<comment type="similarity">
    <text evidence="1">Belongs to the peptidase M42 family.</text>
</comment>
<comment type="caution">
    <text evidence="6">The sequence shown here is derived from an EMBL/GenBank/DDBJ whole genome shotgun (WGS) entry which is preliminary data.</text>
</comment>
<dbReference type="Gene3D" id="3.40.630.10">
    <property type="entry name" value="Zn peptidases"/>
    <property type="match status" value="1"/>
</dbReference>
<proteinExistence type="inferred from homology"/>
<accession>A0A644X4L3</accession>
<dbReference type="PIRSF" id="PIRSF001123">
    <property type="entry name" value="PepA_GA"/>
    <property type="match status" value="1"/>
</dbReference>
<dbReference type="Gene3D" id="2.40.30.40">
    <property type="entry name" value="Peptidase M42, domain 2"/>
    <property type="match status" value="1"/>
</dbReference>
<evidence type="ECO:0000256" key="1">
    <source>
        <dbReference type="ARBA" id="ARBA00006272"/>
    </source>
</evidence>
<dbReference type="InterPro" id="IPR051464">
    <property type="entry name" value="Peptidase_M42_aminopept"/>
</dbReference>
<dbReference type="InterPro" id="IPR008007">
    <property type="entry name" value="Peptidase_M42"/>
</dbReference>
<dbReference type="AlphaFoldDB" id="A0A644X4L3"/>
<dbReference type="GO" id="GO:0006508">
    <property type="term" value="P:proteolysis"/>
    <property type="evidence" value="ECO:0007669"/>
    <property type="project" value="UniProtKB-KW"/>
</dbReference>
<sequence>MDIDLLKRICEVDSIASNEQEIRDILSKNIIGEISYDGIGSMIVNHKGNGPKLMFCAHMDEVGFMVKSISDIGMINVICIGGVKDSAKSFQKVIITNDDGVKIKGLMNCSFDENHKVKDLYVDIGLSSREEVLDLGINVGDMVTFDSKSEMINKNILMAKALDDRVGCYILKEVDKKLKDINHENDIYLCFTSSEEVGTRGGKCCADKINPDIIFAIDVACAPDLVRNYTNQRQISKGCMIVHYDKTMIPNKKLLRWIKKMAKDNNIDFQCDMFSGGGTDAAQAHLSNGGKLSIVLGIPLRYCHGSYSMTDLRDVEGLINLIIYVIKAFTKEEYSNISSYE</sequence>
<dbReference type="PANTHER" id="PTHR32481">
    <property type="entry name" value="AMINOPEPTIDASE"/>
    <property type="match status" value="1"/>
</dbReference>
<dbReference type="GO" id="GO:0046872">
    <property type="term" value="F:metal ion binding"/>
    <property type="evidence" value="ECO:0007669"/>
    <property type="project" value="UniProtKB-KW"/>
</dbReference>
<organism evidence="6">
    <name type="scientific">bioreactor metagenome</name>
    <dbReference type="NCBI Taxonomy" id="1076179"/>
    <lineage>
        <taxon>unclassified sequences</taxon>
        <taxon>metagenomes</taxon>
        <taxon>ecological metagenomes</taxon>
    </lineage>
</organism>